<dbReference type="KEGG" id="amuc:Pan181_04950"/>
<sequence length="93" mass="10510">MTKTQIASNSIDKVEQSVQAMFFRWGALGGVALLLGFVIEGIVLTAQVQGLDPRMRVVESRLERNCQLFDRLDSKVDEIRNDVTRLSTLNDER</sequence>
<evidence type="ECO:0000256" key="1">
    <source>
        <dbReference type="SAM" id="Phobius"/>
    </source>
</evidence>
<keyword evidence="1" id="KW-0472">Membrane</keyword>
<accession>A0A518AI19</accession>
<organism evidence="2 3">
    <name type="scientific">Aeoliella mucimassa</name>
    <dbReference type="NCBI Taxonomy" id="2527972"/>
    <lineage>
        <taxon>Bacteria</taxon>
        <taxon>Pseudomonadati</taxon>
        <taxon>Planctomycetota</taxon>
        <taxon>Planctomycetia</taxon>
        <taxon>Pirellulales</taxon>
        <taxon>Lacipirellulaceae</taxon>
        <taxon>Aeoliella</taxon>
    </lineage>
</organism>
<keyword evidence="1" id="KW-0812">Transmembrane</keyword>
<reference evidence="2 3" key="1">
    <citation type="submission" date="2019-02" db="EMBL/GenBank/DDBJ databases">
        <title>Deep-cultivation of Planctomycetes and their phenomic and genomic characterization uncovers novel biology.</title>
        <authorList>
            <person name="Wiegand S."/>
            <person name="Jogler M."/>
            <person name="Boedeker C."/>
            <person name="Pinto D."/>
            <person name="Vollmers J."/>
            <person name="Rivas-Marin E."/>
            <person name="Kohn T."/>
            <person name="Peeters S.H."/>
            <person name="Heuer A."/>
            <person name="Rast P."/>
            <person name="Oberbeckmann S."/>
            <person name="Bunk B."/>
            <person name="Jeske O."/>
            <person name="Meyerdierks A."/>
            <person name="Storesund J.E."/>
            <person name="Kallscheuer N."/>
            <person name="Luecker S."/>
            <person name="Lage O.M."/>
            <person name="Pohl T."/>
            <person name="Merkel B.J."/>
            <person name="Hornburger P."/>
            <person name="Mueller R.-W."/>
            <person name="Bruemmer F."/>
            <person name="Labrenz M."/>
            <person name="Spormann A.M."/>
            <person name="Op den Camp H."/>
            <person name="Overmann J."/>
            <person name="Amann R."/>
            <person name="Jetten M.S.M."/>
            <person name="Mascher T."/>
            <person name="Medema M.H."/>
            <person name="Devos D.P."/>
            <person name="Kaster A.-K."/>
            <person name="Ovreas L."/>
            <person name="Rohde M."/>
            <person name="Galperin M.Y."/>
            <person name="Jogler C."/>
        </authorList>
    </citation>
    <scope>NUCLEOTIDE SEQUENCE [LARGE SCALE GENOMIC DNA]</scope>
    <source>
        <strain evidence="2 3">Pan181</strain>
    </source>
</reference>
<dbReference type="RefSeq" id="WP_145245311.1">
    <property type="nucleotide sequence ID" value="NZ_CP036278.1"/>
</dbReference>
<keyword evidence="3" id="KW-1185">Reference proteome</keyword>
<feature type="transmembrane region" description="Helical" evidence="1">
    <location>
        <begin position="22"/>
        <end position="46"/>
    </location>
</feature>
<name>A0A518AI19_9BACT</name>
<dbReference type="EMBL" id="CP036278">
    <property type="protein sequence ID" value="QDU54314.1"/>
    <property type="molecule type" value="Genomic_DNA"/>
</dbReference>
<protein>
    <submittedName>
        <fullName evidence="2">Uncharacterized protein</fullName>
    </submittedName>
</protein>
<evidence type="ECO:0000313" key="2">
    <source>
        <dbReference type="EMBL" id="QDU54314.1"/>
    </source>
</evidence>
<keyword evidence="1" id="KW-1133">Transmembrane helix</keyword>
<dbReference type="AlphaFoldDB" id="A0A518AI19"/>
<gene>
    <name evidence="2" type="ORF">Pan181_04950</name>
</gene>
<dbReference type="Proteomes" id="UP000315750">
    <property type="component" value="Chromosome"/>
</dbReference>
<evidence type="ECO:0000313" key="3">
    <source>
        <dbReference type="Proteomes" id="UP000315750"/>
    </source>
</evidence>
<proteinExistence type="predicted"/>